<dbReference type="GO" id="GO:0009451">
    <property type="term" value="P:RNA modification"/>
    <property type="evidence" value="ECO:0007669"/>
    <property type="project" value="InterPro"/>
</dbReference>
<organism evidence="3">
    <name type="scientific">Picea sitchensis</name>
    <name type="common">Sitka spruce</name>
    <name type="synonym">Pinus sitchensis</name>
    <dbReference type="NCBI Taxonomy" id="3332"/>
    <lineage>
        <taxon>Eukaryota</taxon>
        <taxon>Viridiplantae</taxon>
        <taxon>Streptophyta</taxon>
        <taxon>Embryophyta</taxon>
        <taxon>Tracheophyta</taxon>
        <taxon>Spermatophyta</taxon>
        <taxon>Pinopsida</taxon>
        <taxon>Pinidae</taxon>
        <taxon>Conifers I</taxon>
        <taxon>Pinales</taxon>
        <taxon>Pinaceae</taxon>
        <taxon>Picea</taxon>
    </lineage>
</organism>
<dbReference type="GO" id="GO:0003723">
    <property type="term" value="F:RNA binding"/>
    <property type="evidence" value="ECO:0007669"/>
    <property type="project" value="InterPro"/>
</dbReference>
<dbReference type="FunFam" id="1.25.40.10:FF:000436">
    <property type="entry name" value="Pentatricopeptide repeat-containing protein At5g39350 family"/>
    <property type="match status" value="1"/>
</dbReference>
<evidence type="ECO:0008006" key="4">
    <source>
        <dbReference type="Google" id="ProtNLM"/>
    </source>
</evidence>
<dbReference type="PANTHER" id="PTHR24015">
    <property type="entry name" value="OS07G0578800 PROTEIN-RELATED"/>
    <property type="match status" value="1"/>
</dbReference>
<evidence type="ECO:0000256" key="1">
    <source>
        <dbReference type="ARBA" id="ARBA00022737"/>
    </source>
</evidence>
<dbReference type="Gene3D" id="1.25.40.10">
    <property type="entry name" value="Tetratricopeptide repeat domain"/>
    <property type="match status" value="3"/>
</dbReference>
<dbReference type="Pfam" id="PF13041">
    <property type="entry name" value="PPR_2"/>
    <property type="match status" value="2"/>
</dbReference>
<feature type="repeat" description="PPR" evidence="2">
    <location>
        <begin position="178"/>
        <end position="212"/>
    </location>
</feature>
<dbReference type="InterPro" id="IPR011990">
    <property type="entry name" value="TPR-like_helical_dom_sf"/>
</dbReference>
<dbReference type="PANTHER" id="PTHR24015:SF1854">
    <property type="entry name" value="OS07G0578800 PROTEIN"/>
    <property type="match status" value="1"/>
</dbReference>
<dbReference type="NCBIfam" id="TIGR00756">
    <property type="entry name" value="PPR"/>
    <property type="match status" value="6"/>
</dbReference>
<feature type="repeat" description="PPR" evidence="2">
    <location>
        <begin position="279"/>
        <end position="313"/>
    </location>
</feature>
<feature type="repeat" description="PPR" evidence="2">
    <location>
        <begin position="147"/>
        <end position="177"/>
    </location>
</feature>
<dbReference type="InterPro" id="IPR002885">
    <property type="entry name" value="PPR_rpt"/>
</dbReference>
<proteinExistence type="evidence at transcript level"/>
<sequence>MGLRVFALHCHPRSSLLLHLCTKAKTLAEAKQVHAHMLLTGILRIPSVETKLLNLYVKCGSLPDARLAFDNMTKGDVFPWNVMIGGYVKHGETREALELYHQMQKVSSTNPDNYTYSSVLNACARLASLSEGKLIYDEIISKGCEMDVIVENALINMFMKCGSIEDARRVFDKMCERNLVSWTAMVSGYAQGGFADEALRMFYEMQGEDVKANYVTVASVLPACAQLSDLQQGKEIHGYIIRRGLDLGIVVGNALIDMYAKCGSIGSAQKVFDKMLQRDVVSWNVAIAGYAQNGRFDECMELFRKMQCAGLKIDVITWNTLITAYAQNGYGDQTLELFQQMQLRGVKPNSITIASVLSACAAVSALQEGKRIHDLVNRSECKSDICVGNALIDM</sequence>
<reference evidence="3" key="1">
    <citation type="submission" date="2007-06" db="EMBL/GenBank/DDBJ databases">
        <title>Full length cDNA sequences from Sitka Spruce (Picea sitchensis).</title>
        <authorList>
            <person name="Ralph S.G."/>
            <person name="Chun H.E."/>
            <person name="Liao N."/>
            <person name="Ali J."/>
            <person name="Reid K."/>
            <person name="Kolosova N."/>
            <person name="Cooper N."/>
            <person name="Cullis C."/>
            <person name="Jancsik S."/>
            <person name="Moore R."/>
            <person name="Mayo M."/>
            <person name="Wagner S."/>
            <person name="Holt R.A."/>
            <person name="Jones S.J.M."/>
            <person name="Marra M.A."/>
            <person name="Ritland C.E."/>
            <person name="Ritland K."/>
            <person name="Bohlmann J."/>
        </authorList>
    </citation>
    <scope>NUCLEOTIDE SEQUENCE</scope>
    <source>
        <tissue evidence="3">Green portion of the leader tissue</tissue>
    </source>
</reference>
<feature type="repeat" description="PPR" evidence="2">
    <location>
        <begin position="314"/>
        <end position="348"/>
    </location>
</feature>
<name>B8LKN6_PICSI</name>
<feature type="repeat" description="PPR" evidence="2">
    <location>
        <begin position="112"/>
        <end position="146"/>
    </location>
</feature>
<dbReference type="AlphaFoldDB" id="B8LKN6"/>
<accession>B8LKN6</accession>
<evidence type="ECO:0000256" key="2">
    <source>
        <dbReference type="PROSITE-ProRule" id="PRU00708"/>
    </source>
</evidence>
<dbReference type="FunFam" id="1.25.40.10:FF:000381">
    <property type="entry name" value="Pentatricopeptide repeat-containing protein"/>
    <property type="match status" value="1"/>
</dbReference>
<dbReference type="FunFam" id="1.25.40.10:FF:000393">
    <property type="entry name" value="Pentatricopeptide repeat-containing protein At1g20230"/>
    <property type="match status" value="1"/>
</dbReference>
<feature type="repeat" description="PPR" evidence="2">
    <location>
        <begin position="76"/>
        <end position="110"/>
    </location>
</feature>
<dbReference type="InterPro" id="IPR046960">
    <property type="entry name" value="PPR_At4g14850-like_plant"/>
</dbReference>
<dbReference type="PROSITE" id="PS51375">
    <property type="entry name" value="PPR"/>
    <property type="match status" value="6"/>
</dbReference>
<dbReference type="Pfam" id="PF01535">
    <property type="entry name" value="PPR"/>
    <property type="match status" value="4"/>
</dbReference>
<dbReference type="EMBL" id="EF676305">
    <property type="protein sequence ID" value="ABR16216.1"/>
    <property type="molecule type" value="mRNA"/>
</dbReference>
<protein>
    <recommendedName>
        <fullName evidence="4">Pentacotripeptide-repeat region of PRORP domain-containing protein</fullName>
    </recommendedName>
</protein>
<evidence type="ECO:0000313" key="3">
    <source>
        <dbReference type="EMBL" id="ABR16216.1"/>
    </source>
</evidence>
<keyword evidence="1" id="KW-0677">Repeat</keyword>